<dbReference type="EMBL" id="QPJC01000002">
    <property type="protein sequence ID" value="RCW45904.1"/>
    <property type="molecule type" value="Genomic_DNA"/>
</dbReference>
<dbReference type="Proteomes" id="UP000253495">
    <property type="component" value="Unassembled WGS sequence"/>
</dbReference>
<dbReference type="RefSeq" id="WP_114451759.1">
    <property type="nucleotide sequence ID" value="NZ_QPJC01000002.1"/>
</dbReference>
<name>A0A368VUY2_9ACTN</name>
<protein>
    <submittedName>
        <fullName evidence="2">Uncharacterized protein</fullName>
    </submittedName>
</protein>
<gene>
    <name evidence="2" type="ORF">DFQ14_102205</name>
</gene>
<feature type="region of interest" description="Disordered" evidence="1">
    <location>
        <begin position="76"/>
        <end position="109"/>
    </location>
</feature>
<keyword evidence="3" id="KW-1185">Reference proteome</keyword>
<proteinExistence type="predicted"/>
<evidence type="ECO:0000313" key="2">
    <source>
        <dbReference type="EMBL" id="RCW45904.1"/>
    </source>
</evidence>
<dbReference type="AlphaFoldDB" id="A0A368VUY2"/>
<accession>A0A368VUY2</accession>
<reference evidence="2 3" key="1">
    <citation type="submission" date="2018-07" db="EMBL/GenBank/DDBJ databases">
        <title>Genomic Encyclopedia of Type Strains, Phase III (KMG-III): the genomes of soil and plant-associated and newly described type strains.</title>
        <authorList>
            <person name="Whitman W."/>
        </authorList>
    </citation>
    <scope>NUCLEOTIDE SEQUENCE [LARGE SCALE GENOMIC DNA]</scope>
    <source>
        <strain evidence="2 3">CECT 8575</strain>
    </source>
</reference>
<organism evidence="2 3">
    <name type="scientific">Halopolyspora algeriensis</name>
    <dbReference type="NCBI Taxonomy" id="1500506"/>
    <lineage>
        <taxon>Bacteria</taxon>
        <taxon>Bacillati</taxon>
        <taxon>Actinomycetota</taxon>
        <taxon>Actinomycetes</taxon>
        <taxon>Actinomycetes incertae sedis</taxon>
        <taxon>Halopolyspora</taxon>
    </lineage>
</organism>
<evidence type="ECO:0000313" key="3">
    <source>
        <dbReference type="Proteomes" id="UP000253495"/>
    </source>
</evidence>
<evidence type="ECO:0000256" key="1">
    <source>
        <dbReference type="SAM" id="MobiDB-lite"/>
    </source>
</evidence>
<comment type="caution">
    <text evidence="2">The sequence shown here is derived from an EMBL/GenBank/DDBJ whole genome shotgun (WGS) entry which is preliminary data.</text>
</comment>
<sequence length="165" mass="17173">MSAPEVGSSREHAWMAGAGESGWHAVAVSAGGSAPAAVCGYRLAGPVHRRLGQRPPQDGVREVCVSCTRAIGNGEHHRSFADTGCLPADPDIQWPTTDPDSTEGPTRRRPTLDAAMAVLLTPDVPEPRAVTVSAASAGAVARNVPRFVAEPGRPRTRSGRIPAGR</sequence>